<name>A0A844I483_9GAMM</name>
<comment type="cofactor">
    <cofactor evidence="1">
        <name>pyridoxal 5'-phosphate</name>
        <dbReference type="ChEBI" id="CHEBI:597326"/>
    </cofactor>
</comment>
<dbReference type="PROSITE" id="PS00600">
    <property type="entry name" value="AA_TRANSFER_CLASS_3"/>
    <property type="match status" value="1"/>
</dbReference>
<dbReference type="PIRSF" id="PIRSF000521">
    <property type="entry name" value="Transaminase_4ab_Lys_Orn"/>
    <property type="match status" value="1"/>
</dbReference>
<dbReference type="GO" id="GO:0009448">
    <property type="term" value="P:gamma-aminobutyric acid metabolic process"/>
    <property type="evidence" value="ECO:0007669"/>
    <property type="project" value="InterPro"/>
</dbReference>
<dbReference type="InterPro" id="IPR015424">
    <property type="entry name" value="PyrdxlP-dep_Trfase"/>
</dbReference>
<evidence type="ECO:0000256" key="6">
    <source>
        <dbReference type="RuleBase" id="RU003560"/>
    </source>
</evidence>
<dbReference type="FunFam" id="3.40.640.10:FF:000013">
    <property type="entry name" value="4-aminobutyrate aminotransferase"/>
    <property type="match status" value="1"/>
</dbReference>
<dbReference type="GO" id="GO:0034386">
    <property type="term" value="F:4-aminobutyrate:2-oxoglutarate transaminase activity"/>
    <property type="evidence" value="ECO:0007669"/>
    <property type="project" value="UniProtKB-EC"/>
</dbReference>
<comment type="caution">
    <text evidence="7">The sequence shown here is derived from an EMBL/GenBank/DDBJ whole genome shotgun (WGS) entry which is preliminary data.</text>
</comment>
<evidence type="ECO:0000313" key="8">
    <source>
        <dbReference type="Proteomes" id="UP000431462"/>
    </source>
</evidence>
<dbReference type="PANTHER" id="PTHR11986:SF58">
    <property type="entry name" value="LEUCINE_METHIONINE RACEMASE"/>
    <property type="match status" value="1"/>
</dbReference>
<organism evidence="7 8">
    <name type="scientific">Marinobacter adhaerens</name>
    <dbReference type="NCBI Taxonomy" id="1033846"/>
    <lineage>
        <taxon>Bacteria</taxon>
        <taxon>Pseudomonadati</taxon>
        <taxon>Pseudomonadota</taxon>
        <taxon>Gammaproteobacteria</taxon>
        <taxon>Pseudomonadales</taxon>
        <taxon>Marinobacteraceae</taxon>
        <taxon>Marinobacter</taxon>
    </lineage>
</organism>
<dbReference type="EC" id="2.6.1.19" evidence="7"/>
<dbReference type="InterPro" id="IPR050103">
    <property type="entry name" value="Class-III_PLP-dep_AT"/>
</dbReference>
<dbReference type="Pfam" id="PF00202">
    <property type="entry name" value="Aminotran_3"/>
    <property type="match status" value="1"/>
</dbReference>
<dbReference type="AlphaFoldDB" id="A0A844I483"/>
<evidence type="ECO:0000256" key="4">
    <source>
        <dbReference type="ARBA" id="ARBA00022679"/>
    </source>
</evidence>
<dbReference type="InterPro" id="IPR004632">
    <property type="entry name" value="4NH2But_aminotransferase_bac"/>
</dbReference>
<proteinExistence type="inferred from homology"/>
<accession>A0A844I483</accession>
<sequence length="425" mass="45778">MSNKELQALKERYVAAGAASPNEQFADHATNAELWDADGKRMIDFAGGIGVLNIGHRHPKVVEAVKAQLDKLMHTCQTVMPYEGYVKLAEKLSGVVPVRGHAKVMLANSGAEALENAMKIARAATGKTNVICFDGGYHGRTFYTMAMNGKAAPYQTDFGPMPGTVYRAPYPVPYHGVSEDEALRGLKMAMKADSPAHNTAAIVIEPVLGEGGFYAAPTSFLKEIRKICDENDILMVVDEVQSGFGRTGKMFAIEHSGVEPDLMTMAKSMADGMPISAIVGTDKYMDASGPNSLGGTYTGSPTACAAALAVFDVFKEEDILSKSQALGEKLKQRFSQWQEQFAHVDNVRNLGPMAAFELVESKESRTPKPELAAAVTKKAKEKGLILLSCGMYGNTLRFLMPVTIEDDVLEEGLAIVEESLKEVGA</sequence>
<reference evidence="7 8" key="1">
    <citation type="submission" date="2019-06" db="EMBL/GenBank/DDBJ databases">
        <title>Enrichment of Autotrophic Halophilic Microorganisms from Red Sea Brine Pool Using Microbial Electrosynthesis System.</title>
        <authorList>
            <person name="Alqahtani M.F."/>
            <person name="Bajracharya S."/>
            <person name="Katuri K.P."/>
            <person name="Ali M."/>
            <person name="Saikaly P.E."/>
        </authorList>
    </citation>
    <scope>NUCLEOTIDE SEQUENCE [LARGE SCALE GENOMIC DNA]</scope>
    <source>
        <strain evidence="7">MES15</strain>
    </source>
</reference>
<dbReference type="PANTHER" id="PTHR11986">
    <property type="entry name" value="AMINOTRANSFERASE CLASS III"/>
    <property type="match status" value="1"/>
</dbReference>
<dbReference type="Gene3D" id="3.90.1150.10">
    <property type="entry name" value="Aspartate Aminotransferase, domain 1"/>
    <property type="match status" value="1"/>
</dbReference>
<dbReference type="GO" id="GO:0042802">
    <property type="term" value="F:identical protein binding"/>
    <property type="evidence" value="ECO:0007669"/>
    <property type="project" value="TreeGrafter"/>
</dbReference>
<dbReference type="Gene3D" id="3.40.640.10">
    <property type="entry name" value="Type I PLP-dependent aspartate aminotransferase-like (Major domain)"/>
    <property type="match status" value="1"/>
</dbReference>
<dbReference type="SUPFAM" id="SSF53383">
    <property type="entry name" value="PLP-dependent transferases"/>
    <property type="match status" value="1"/>
</dbReference>
<dbReference type="NCBIfam" id="TIGR00700">
    <property type="entry name" value="GABAtrnsam"/>
    <property type="match status" value="1"/>
</dbReference>
<keyword evidence="4 7" id="KW-0808">Transferase</keyword>
<evidence type="ECO:0000256" key="1">
    <source>
        <dbReference type="ARBA" id="ARBA00001933"/>
    </source>
</evidence>
<comment type="similarity">
    <text evidence="2 6">Belongs to the class-III pyridoxal-phosphate-dependent aminotransferase family.</text>
</comment>
<dbReference type="InterPro" id="IPR015422">
    <property type="entry name" value="PyrdxlP-dep_Trfase_small"/>
</dbReference>
<keyword evidence="3 7" id="KW-0032">Aminotransferase</keyword>
<dbReference type="GO" id="GO:0030170">
    <property type="term" value="F:pyridoxal phosphate binding"/>
    <property type="evidence" value="ECO:0007669"/>
    <property type="project" value="InterPro"/>
</dbReference>
<dbReference type="CDD" id="cd00610">
    <property type="entry name" value="OAT_like"/>
    <property type="match status" value="1"/>
</dbReference>
<gene>
    <name evidence="7" type="primary">gabT</name>
    <name evidence="7" type="ORF">FH752_18520</name>
</gene>
<evidence type="ECO:0000256" key="5">
    <source>
        <dbReference type="ARBA" id="ARBA00022898"/>
    </source>
</evidence>
<dbReference type="InterPro" id="IPR015421">
    <property type="entry name" value="PyrdxlP-dep_Trfase_major"/>
</dbReference>
<evidence type="ECO:0000256" key="3">
    <source>
        <dbReference type="ARBA" id="ARBA00022576"/>
    </source>
</evidence>
<keyword evidence="5 6" id="KW-0663">Pyridoxal phosphate</keyword>
<dbReference type="InterPro" id="IPR005814">
    <property type="entry name" value="Aminotrans_3"/>
</dbReference>
<evidence type="ECO:0000256" key="2">
    <source>
        <dbReference type="ARBA" id="ARBA00008954"/>
    </source>
</evidence>
<dbReference type="InterPro" id="IPR049704">
    <property type="entry name" value="Aminotrans_3_PPA_site"/>
</dbReference>
<evidence type="ECO:0000313" key="7">
    <source>
        <dbReference type="EMBL" id="MTJ00605.1"/>
    </source>
</evidence>
<dbReference type="EMBL" id="VENC01000024">
    <property type="protein sequence ID" value="MTJ00605.1"/>
    <property type="molecule type" value="Genomic_DNA"/>
</dbReference>
<protein>
    <submittedName>
        <fullName evidence="7">4-aminobutyrate--2-oxoglutarate transaminase</fullName>
        <ecNumber evidence="7">2.6.1.19</ecNumber>
    </submittedName>
</protein>
<dbReference type="Proteomes" id="UP000431462">
    <property type="component" value="Unassembled WGS sequence"/>
</dbReference>